<evidence type="ECO:0000256" key="1">
    <source>
        <dbReference type="SAM" id="MobiDB-lite"/>
    </source>
</evidence>
<evidence type="ECO:0000313" key="3">
    <source>
        <dbReference type="Proteomes" id="UP000769157"/>
    </source>
</evidence>
<reference evidence="2" key="1">
    <citation type="journal article" date="2021" name="Open Biol.">
        <title>Shared evolutionary footprints suggest mitochondrial oxidative damage underlies multiple complex I losses in fungi.</title>
        <authorList>
            <person name="Schikora-Tamarit M.A."/>
            <person name="Marcet-Houben M."/>
            <person name="Nosek J."/>
            <person name="Gabaldon T."/>
        </authorList>
    </citation>
    <scope>NUCLEOTIDE SEQUENCE</scope>
    <source>
        <strain evidence="2">CBS6075</strain>
    </source>
</reference>
<comment type="caution">
    <text evidence="2">The sequence shown here is derived from an EMBL/GenBank/DDBJ whole genome shotgun (WGS) entry which is preliminary data.</text>
</comment>
<proteinExistence type="predicted"/>
<accession>A0A9P8NXS2</accession>
<dbReference type="Proteomes" id="UP000769157">
    <property type="component" value="Unassembled WGS sequence"/>
</dbReference>
<sequence length="753" mass="81108">MQQLRVAQCACGERLHAHVDPVFHVSKLCLQVADRDVVRLVHRLDLVHKRRVLAEPGAHDALDVVEQRGGVLGVLEELEPLQRAQLEPISCLGNIVHEVAEVLDDVQYLHKGLGVADGVHGGFHQLDVLPKVLEVMLHSSKYTLSSRSSSAGSLVGSWSLVKSREYGANDRIRFGDTSVSDSLQKKSTRLLFCTIDLSHLKTLVTSSSSDRLANWYRLIPNCCCKSLDRKLSLVCLFSTGLVLNFLASTALGTGGGTGGAAGTLGLRNGGGGGAGGAAPPAGLRNAGGGGGGGTEPAVFGGVGCPFWRNGGSGGGGTEEATPASVGGSGGGGGAAKAAGGVVLARPASLVNCSVGLEIVADQVVDAIVVEFGSRLKKRNQTVLFQVIPQASCFHDQRRDEKRGQQRILVHQLIRPARSWKHDMMCLMHVSARNSNSADTSPVSYNSPMLMAISSTPLPAINSPIQPLLRSISAQTDSRSRKPATSKVLSRNLKMNLLTGRRWPSLAVKLLDVLHKHVDLRRDACVVVFDHFQRRMVEVAVDVADELTKDQFEALILDRVDQADVLAVRHVDLQLESASLACQVVLGHDQFHGQLVNHNVWQVIYGYGERVVLEREHKLVDRVLIGFLEQLDVQETESMKKSVNLLGTETQLCGSRDSLRKSRSNGKSGSDGFIRNDRYRSLDWSAVAEFRNSGKGFESELMGIPFTVIGLKFLVSFVSSSSCGLVFLPDLPCLRGLLGLFFGFGAGSCWLMEN</sequence>
<feature type="region of interest" description="Disordered" evidence="1">
    <location>
        <begin position="311"/>
        <end position="330"/>
    </location>
</feature>
<organism evidence="2 3">
    <name type="scientific">Ogataea philodendri</name>
    <dbReference type="NCBI Taxonomy" id="1378263"/>
    <lineage>
        <taxon>Eukaryota</taxon>
        <taxon>Fungi</taxon>
        <taxon>Dikarya</taxon>
        <taxon>Ascomycota</taxon>
        <taxon>Saccharomycotina</taxon>
        <taxon>Pichiomycetes</taxon>
        <taxon>Pichiales</taxon>
        <taxon>Pichiaceae</taxon>
        <taxon>Ogataea</taxon>
    </lineage>
</organism>
<dbReference type="EMBL" id="JAEUBE010000487">
    <property type="protein sequence ID" value="KAH3661402.1"/>
    <property type="molecule type" value="Genomic_DNA"/>
</dbReference>
<dbReference type="AlphaFoldDB" id="A0A9P8NXS2"/>
<evidence type="ECO:0000313" key="2">
    <source>
        <dbReference type="EMBL" id="KAH3661402.1"/>
    </source>
</evidence>
<dbReference type="RefSeq" id="XP_046058526.1">
    <property type="nucleotide sequence ID" value="XM_046208135.1"/>
</dbReference>
<gene>
    <name evidence="2" type="ORF">OGAPHI_006809</name>
</gene>
<protein>
    <submittedName>
        <fullName evidence="2">Uncharacterized protein</fullName>
    </submittedName>
</protein>
<dbReference type="GeneID" id="70238773"/>
<reference evidence="2" key="2">
    <citation type="submission" date="2021-01" db="EMBL/GenBank/DDBJ databases">
        <authorList>
            <person name="Schikora-Tamarit M.A."/>
        </authorList>
    </citation>
    <scope>NUCLEOTIDE SEQUENCE</scope>
    <source>
        <strain evidence="2">CBS6075</strain>
    </source>
</reference>
<name>A0A9P8NXS2_9ASCO</name>
<keyword evidence="3" id="KW-1185">Reference proteome</keyword>